<evidence type="ECO:0000259" key="1">
    <source>
        <dbReference type="Pfam" id="PF12680"/>
    </source>
</evidence>
<dbReference type="Pfam" id="PF12680">
    <property type="entry name" value="SnoaL_2"/>
    <property type="match status" value="1"/>
</dbReference>
<dbReference type="SUPFAM" id="SSF54427">
    <property type="entry name" value="NTF2-like"/>
    <property type="match status" value="1"/>
</dbReference>
<dbReference type="InterPro" id="IPR037401">
    <property type="entry name" value="SnoaL-like"/>
</dbReference>
<dbReference type="Proteomes" id="UP001172778">
    <property type="component" value="Unassembled WGS sequence"/>
</dbReference>
<gene>
    <name evidence="2" type="ORF">PZA18_21475</name>
</gene>
<name>A0ABT7E2T0_9NEIS</name>
<comment type="caution">
    <text evidence="2">The sequence shown here is derived from an EMBL/GenBank/DDBJ whole genome shotgun (WGS) entry which is preliminary data.</text>
</comment>
<proteinExistence type="predicted"/>
<keyword evidence="3" id="KW-1185">Reference proteome</keyword>
<feature type="domain" description="SnoaL-like" evidence="1">
    <location>
        <begin position="9"/>
        <end position="109"/>
    </location>
</feature>
<dbReference type="InterPro" id="IPR032710">
    <property type="entry name" value="NTF2-like_dom_sf"/>
</dbReference>
<evidence type="ECO:0000313" key="2">
    <source>
        <dbReference type="EMBL" id="MDK2126619.1"/>
    </source>
</evidence>
<sequence>MHPNAALIHRFYDAFAKLDAEIMASCYGDNIVFSDPAFTQLQGRAASDMWRMLCSRAKDFSLTYEGVEADDHQGKAHWVATYTFSATGRKVVNRIDARFEFDNGKIVRHTDSFDLWRWASQALGIKGTLLGWTPLVQNKIRQQAMQGLAKFQSSHSG</sequence>
<protein>
    <submittedName>
        <fullName evidence="2">Nuclear transport factor 2 family protein</fullName>
    </submittedName>
</protein>
<organism evidence="2 3">
    <name type="scientific">Parachitinimonas caeni</name>
    <dbReference type="NCBI Taxonomy" id="3031301"/>
    <lineage>
        <taxon>Bacteria</taxon>
        <taxon>Pseudomonadati</taxon>
        <taxon>Pseudomonadota</taxon>
        <taxon>Betaproteobacteria</taxon>
        <taxon>Neisseriales</taxon>
        <taxon>Chitinibacteraceae</taxon>
        <taxon>Parachitinimonas</taxon>
    </lineage>
</organism>
<dbReference type="RefSeq" id="WP_284102938.1">
    <property type="nucleotide sequence ID" value="NZ_JARRAF010000043.1"/>
</dbReference>
<reference evidence="2" key="1">
    <citation type="submission" date="2023-03" db="EMBL/GenBank/DDBJ databases">
        <title>Chitinimonas shenzhenensis gen. nov., sp. nov., a novel member of family Burkholderiaceae isolated from activated sludge collected in Shen Zhen, China.</title>
        <authorList>
            <person name="Wang X."/>
        </authorList>
    </citation>
    <scope>NUCLEOTIDE SEQUENCE</scope>
    <source>
        <strain evidence="2">DQS-5</strain>
    </source>
</reference>
<evidence type="ECO:0000313" key="3">
    <source>
        <dbReference type="Proteomes" id="UP001172778"/>
    </source>
</evidence>
<dbReference type="Gene3D" id="3.10.450.50">
    <property type="match status" value="1"/>
</dbReference>
<accession>A0ABT7E2T0</accession>
<dbReference type="EMBL" id="JARRAF010000043">
    <property type="protein sequence ID" value="MDK2126619.1"/>
    <property type="molecule type" value="Genomic_DNA"/>
</dbReference>